<feature type="region of interest" description="Disordered" evidence="5">
    <location>
        <begin position="1"/>
        <end position="36"/>
    </location>
</feature>
<feature type="transmembrane region" description="Helical" evidence="6">
    <location>
        <begin position="225"/>
        <end position="242"/>
    </location>
</feature>
<evidence type="ECO:0000256" key="5">
    <source>
        <dbReference type="SAM" id="MobiDB-lite"/>
    </source>
</evidence>
<evidence type="ECO:0000256" key="3">
    <source>
        <dbReference type="ARBA" id="ARBA00022989"/>
    </source>
</evidence>
<dbReference type="GO" id="GO:0022857">
    <property type="term" value="F:transmembrane transporter activity"/>
    <property type="evidence" value="ECO:0007669"/>
    <property type="project" value="InterPro"/>
</dbReference>
<sequence>MALGTAHDGKAEREQRELVEEASEDHSSNDLQTPNLKTRNGIVLMPQPSDDPLDPLNWSSFRKHMAMGTISYLAFVCYMTVTAIIPGTQQLADDFHVKKATAVYLGNTPVALYAVGPLLWSPLSHFIGRRPVMILGNIVTIVGTILAAAAQNYGTCMAGRILLGFGGSCFWCLGPPSIGDIFFRHEKGKKIGISTLAIVVAPFAGGIMGGGIINNKSLGWRWSQWISLILIGIGFLALLVFVPETIYIRREVTVESSTEKPSLWARYGVHIPKRHPDHQHSFFYVFSRPFVMLAFPAVLLSSFWFGVAYMLHVGITSDIPIIFQPAPYNFDSLDIGLSAFSGLIGGLLGELYAGPALDFIAKRALKRNEEWKPEMRLKAIWPALITAPGGLIMFGLSIQFGTSWVTPLVGQGIYIFGIEIATTVIQTYVLECYPKQGAEASLVFNLFRNLLSYTTPFFLPGMWKHTGQGGAFGVFAALIVFFFPLTIGVLMWRGQEIRDKGGDPGWSRD</sequence>
<feature type="transmembrane region" description="Helical" evidence="6">
    <location>
        <begin position="380"/>
        <end position="400"/>
    </location>
</feature>
<evidence type="ECO:0000256" key="4">
    <source>
        <dbReference type="ARBA" id="ARBA00023136"/>
    </source>
</evidence>
<dbReference type="PANTHER" id="PTHR23502">
    <property type="entry name" value="MAJOR FACILITATOR SUPERFAMILY"/>
    <property type="match status" value="1"/>
</dbReference>
<feature type="transmembrane region" description="Helical" evidence="6">
    <location>
        <begin position="290"/>
        <end position="315"/>
    </location>
</feature>
<name>A0A420XZR3_9PEZI</name>
<keyword evidence="3 6" id="KW-1133">Transmembrane helix</keyword>
<feature type="transmembrane region" description="Helical" evidence="6">
    <location>
        <begin position="442"/>
        <end position="459"/>
    </location>
</feature>
<feature type="transmembrane region" description="Helical" evidence="6">
    <location>
        <begin position="471"/>
        <end position="492"/>
    </location>
</feature>
<keyword evidence="4 6" id="KW-0472">Membrane</keyword>
<dbReference type="Gene3D" id="1.20.1250.20">
    <property type="entry name" value="MFS general substrate transporter like domains"/>
    <property type="match status" value="1"/>
</dbReference>
<evidence type="ECO:0000256" key="1">
    <source>
        <dbReference type="ARBA" id="ARBA00004141"/>
    </source>
</evidence>
<dbReference type="InterPro" id="IPR020846">
    <property type="entry name" value="MFS_dom"/>
</dbReference>
<feature type="transmembrane region" description="Helical" evidence="6">
    <location>
        <begin position="157"/>
        <end position="179"/>
    </location>
</feature>
<feature type="domain" description="Major facilitator superfamily (MFS) profile" evidence="7">
    <location>
        <begin position="66"/>
        <end position="494"/>
    </location>
</feature>
<feature type="transmembrane region" description="Helical" evidence="6">
    <location>
        <begin position="101"/>
        <end position="120"/>
    </location>
</feature>
<dbReference type="InterPro" id="IPR011701">
    <property type="entry name" value="MFS"/>
</dbReference>
<evidence type="ECO:0000259" key="7">
    <source>
        <dbReference type="PROSITE" id="PS50850"/>
    </source>
</evidence>
<proteinExistence type="predicted"/>
<organism evidence="8 9">
    <name type="scientific">Coniochaeta pulveracea</name>
    <dbReference type="NCBI Taxonomy" id="177199"/>
    <lineage>
        <taxon>Eukaryota</taxon>
        <taxon>Fungi</taxon>
        <taxon>Dikarya</taxon>
        <taxon>Ascomycota</taxon>
        <taxon>Pezizomycotina</taxon>
        <taxon>Sordariomycetes</taxon>
        <taxon>Sordariomycetidae</taxon>
        <taxon>Coniochaetales</taxon>
        <taxon>Coniochaetaceae</taxon>
        <taxon>Coniochaeta</taxon>
    </lineage>
</organism>
<feature type="compositionally biased region" description="Basic and acidic residues" evidence="5">
    <location>
        <begin position="7"/>
        <end position="28"/>
    </location>
</feature>
<keyword evidence="2 6" id="KW-0812">Transmembrane</keyword>
<keyword evidence="9" id="KW-1185">Reference proteome</keyword>
<accession>A0A420XZR3</accession>
<reference evidence="8 9" key="1">
    <citation type="submission" date="2018-08" db="EMBL/GenBank/DDBJ databases">
        <title>Draft genome of the lignicolous fungus Coniochaeta pulveracea.</title>
        <authorList>
            <person name="Borstlap C.J."/>
            <person name="De Witt R.N."/>
            <person name="Botha A."/>
            <person name="Volschenk H."/>
        </authorList>
    </citation>
    <scope>NUCLEOTIDE SEQUENCE [LARGE SCALE GENOMIC DNA]</scope>
    <source>
        <strain evidence="8 9">CAB683</strain>
    </source>
</reference>
<feature type="transmembrane region" description="Helical" evidence="6">
    <location>
        <begin position="335"/>
        <end position="360"/>
    </location>
</feature>
<dbReference type="PROSITE" id="PS50850">
    <property type="entry name" value="MFS"/>
    <property type="match status" value="1"/>
</dbReference>
<dbReference type="EMBL" id="QVQW01000085">
    <property type="protein sequence ID" value="RKU41000.1"/>
    <property type="molecule type" value="Genomic_DNA"/>
</dbReference>
<dbReference type="OrthoDB" id="2585655at2759"/>
<dbReference type="Proteomes" id="UP000275385">
    <property type="component" value="Unassembled WGS sequence"/>
</dbReference>
<dbReference type="STRING" id="177199.A0A420XZR3"/>
<dbReference type="AlphaFoldDB" id="A0A420XZR3"/>
<feature type="transmembrane region" description="Helical" evidence="6">
    <location>
        <begin position="70"/>
        <end position="89"/>
    </location>
</feature>
<comment type="subcellular location">
    <subcellularLocation>
        <location evidence="1">Membrane</location>
        <topology evidence="1">Multi-pass membrane protein</topology>
    </subcellularLocation>
</comment>
<feature type="transmembrane region" description="Helical" evidence="6">
    <location>
        <begin position="412"/>
        <end position="430"/>
    </location>
</feature>
<dbReference type="GO" id="GO:0005886">
    <property type="term" value="C:plasma membrane"/>
    <property type="evidence" value="ECO:0007669"/>
    <property type="project" value="TreeGrafter"/>
</dbReference>
<feature type="transmembrane region" description="Helical" evidence="6">
    <location>
        <begin position="132"/>
        <end position="151"/>
    </location>
</feature>
<evidence type="ECO:0000256" key="2">
    <source>
        <dbReference type="ARBA" id="ARBA00022692"/>
    </source>
</evidence>
<evidence type="ECO:0000256" key="6">
    <source>
        <dbReference type="SAM" id="Phobius"/>
    </source>
</evidence>
<dbReference type="Pfam" id="PF07690">
    <property type="entry name" value="MFS_1"/>
    <property type="match status" value="1"/>
</dbReference>
<feature type="transmembrane region" description="Helical" evidence="6">
    <location>
        <begin position="191"/>
        <end position="213"/>
    </location>
</feature>
<evidence type="ECO:0000313" key="9">
    <source>
        <dbReference type="Proteomes" id="UP000275385"/>
    </source>
</evidence>
<dbReference type="SUPFAM" id="SSF103473">
    <property type="entry name" value="MFS general substrate transporter"/>
    <property type="match status" value="1"/>
</dbReference>
<dbReference type="PANTHER" id="PTHR23502:SF34">
    <property type="entry name" value="PROTEIN HOL1"/>
    <property type="match status" value="1"/>
</dbReference>
<comment type="caution">
    <text evidence="8">The sequence shown here is derived from an EMBL/GenBank/DDBJ whole genome shotgun (WGS) entry which is preliminary data.</text>
</comment>
<evidence type="ECO:0000313" key="8">
    <source>
        <dbReference type="EMBL" id="RKU41000.1"/>
    </source>
</evidence>
<dbReference type="InterPro" id="IPR036259">
    <property type="entry name" value="MFS_trans_sf"/>
</dbReference>
<protein>
    <recommendedName>
        <fullName evidence="7">Major facilitator superfamily (MFS) profile domain-containing protein</fullName>
    </recommendedName>
</protein>
<gene>
    <name evidence="8" type="ORF">DL546_003890</name>
</gene>